<gene>
    <name evidence="2" type="ORF">C5167_050299</name>
</gene>
<feature type="region of interest" description="Disordered" evidence="1">
    <location>
        <begin position="1578"/>
        <end position="1612"/>
    </location>
</feature>
<dbReference type="Gene3D" id="1.25.10.10">
    <property type="entry name" value="Leucine-rich Repeat Variant"/>
    <property type="match status" value="1"/>
</dbReference>
<evidence type="ECO:0000313" key="3">
    <source>
        <dbReference type="Proteomes" id="UP000316621"/>
    </source>
</evidence>
<dbReference type="InterPro" id="IPR011989">
    <property type="entry name" value="ARM-like"/>
</dbReference>
<dbReference type="Gramene" id="RZC74819">
    <property type="protein sequence ID" value="RZC74819"/>
    <property type="gene ID" value="C5167_050299"/>
</dbReference>
<dbReference type="Proteomes" id="UP000316621">
    <property type="component" value="Chromosome 8"/>
</dbReference>
<feature type="compositionally biased region" description="Acidic residues" evidence="1">
    <location>
        <begin position="1363"/>
        <end position="1374"/>
    </location>
</feature>
<dbReference type="InterPro" id="IPR016024">
    <property type="entry name" value="ARM-type_fold"/>
</dbReference>
<dbReference type="GO" id="GO:0005982">
    <property type="term" value="P:starch metabolic process"/>
    <property type="evidence" value="ECO:0007669"/>
    <property type="project" value="EnsemblPlants"/>
</dbReference>
<dbReference type="GO" id="GO:0005991">
    <property type="term" value="P:trehalose metabolic process"/>
    <property type="evidence" value="ECO:0007669"/>
    <property type="project" value="EnsemblPlants"/>
</dbReference>
<dbReference type="InterPro" id="IPR044218">
    <property type="entry name" value="SWEETIE"/>
</dbReference>
<feature type="compositionally biased region" description="Acidic residues" evidence="1">
    <location>
        <begin position="1315"/>
        <end position="1324"/>
    </location>
</feature>
<feature type="compositionally biased region" description="Basic and acidic residues" evidence="1">
    <location>
        <begin position="1453"/>
        <end position="1467"/>
    </location>
</feature>
<feature type="compositionally biased region" description="Basic and acidic residues" evidence="1">
    <location>
        <begin position="1491"/>
        <end position="1521"/>
    </location>
</feature>
<dbReference type="PANTHER" id="PTHR46975:SF2">
    <property type="entry name" value="PROTEIN SWEETIE"/>
    <property type="match status" value="1"/>
</dbReference>
<feature type="compositionally biased region" description="Polar residues" evidence="1">
    <location>
        <begin position="1437"/>
        <end position="1446"/>
    </location>
</feature>
<reference evidence="2 3" key="1">
    <citation type="journal article" date="2018" name="Science">
        <title>The opium poppy genome and morphinan production.</title>
        <authorList>
            <person name="Guo L."/>
            <person name="Winzer T."/>
            <person name="Yang X."/>
            <person name="Li Y."/>
            <person name="Ning Z."/>
            <person name="He Z."/>
            <person name="Teodor R."/>
            <person name="Lu Y."/>
            <person name="Bowser T.A."/>
            <person name="Graham I.A."/>
            <person name="Ye K."/>
        </authorList>
    </citation>
    <scope>NUCLEOTIDE SEQUENCE [LARGE SCALE GENOMIC DNA]</scope>
    <source>
        <strain evidence="3">cv. HN1</strain>
        <tissue evidence="2">Leaves</tissue>
    </source>
</reference>
<organism evidence="2 3">
    <name type="scientific">Papaver somniferum</name>
    <name type="common">Opium poppy</name>
    <dbReference type="NCBI Taxonomy" id="3469"/>
    <lineage>
        <taxon>Eukaryota</taxon>
        <taxon>Viridiplantae</taxon>
        <taxon>Streptophyta</taxon>
        <taxon>Embryophyta</taxon>
        <taxon>Tracheophyta</taxon>
        <taxon>Spermatophyta</taxon>
        <taxon>Magnoliopsida</taxon>
        <taxon>Ranunculales</taxon>
        <taxon>Papaveraceae</taxon>
        <taxon>Papaveroideae</taxon>
        <taxon>Papaver</taxon>
    </lineage>
</organism>
<dbReference type="GO" id="GO:0010364">
    <property type="term" value="P:regulation of ethylene biosynthetic process"/>
    <property type="evidence" value="ECO:0007669"/>
    <property type="project" value="EnsemblPlants"/>
</dbReference>
<dbReference type="GO" id="GO:1900055">
    <property type="term" value="P:regulation of leaf senescence"/>
    <property type="evidence" value="ECO:0007669"/>
    <property type="project" value="EnsemblPlants"/>
</dbReference>
<dbReference type="EMBL" id="CM010722">
    <property type="protein sequence ID" value="RZC74819.1"/>
    <property type="molecule type" value="Genomic_DNA"/>
</dbReference>
<feature type="region of interest" description="Disordered" evidence="1">
    <location>
        <begin position="1281"/>
        <end position="1560"/>
    </location>
</feature>
<sequence length="1612" mass="177283">MAKNFVRENVPLSRFGVLVAQLESIVASAAQQPPESVLCFDLLSDLISAIDEEPKDSILLWQRKCEDALYSLLIRGAHRPVRHLASLAMARIISKGDGISIYSRASSLQGLLSDGKRSEPLRAAGASQCLGELYRNFGRRITSGLLETTNIAAKLIRFNEDFVRQEALEMLQNALEGSGGTGAFAAYAEAFRLIMRIGVWDKSFIVRIAAARCLKTFASIGGPGLGVTELDNSATYCVKVLEDPMSSVRDAFSEALGALLALGMNPEAQVQPRGKTPATPTRKLDGCLQKHLTGPFVRANGVRAKDVRIGLTLSWVFFLQAIRLKYFHPDSDLSEFALQALDMLRGDSSVDAHALACVLYILRVGLVDQMTESTQRSFLVLLGRQLESHDISPSMEVAVLRTCSYILKTLGEVPLDFKEVLDNTVVAALSHSAVLVRIEAALTLRALAEVDPTCVGGLISFAATTINALRESVSFEKGSKLQLELDALHGQATILAALVSISPKLPLGYPAKLPKLVLDVSRKLLTEYSRNPVAATAKNEAGWLLLASLIASMPKEELEDQVFDILSLWASPFGGIQEYAAKQNEDLTSEIRVWSAAIGALTAFIRSFISQPLVASDNGVLLQPVLIYLGRALSYISLLTLKQPPNVKPALDLFVIRTLIAYQSLPDPMAYKNDHASIIQICTIPFREPSGCEESSCLRSLLDKRDAWLGPWIPGRDWFEDELKAFQGGKDGMMPCVWENELYTFPRPETTGKMLVNQMLSGYGMLFATQDRSGKLSLLGMIEQCLKVGKKQAWHAASVTNACVGLLAGLKAFVALRPQPLCADILGSSQAIFQPCLTDGAISKRYYVIHEFSCQHSAHKESTVVHMWPCSVSDRICWTQIFTYSLHTENSQMSLVVPVLLQIVKVSTDDFFEAEDFASIAMELCVVHIYKVFHSSNTSSQDDLSCEDLVSASVETAEILIHRFKSQMKLNTVIACLMTSYNCLRGASTDSGLLKVVSLVQSMGSILKKHIKDAKLDADGFAQLKTVFEAWLLVIINLSQDCTKGIHMQENKKTKICKSLQMKLAFCLEQAFSIAKLVHETQLLVENEDINKLLFSVYKCCCKCLQRTLTDSSTQVQISALQVLKSMAQKDLGDGSNVDNSPFFMFFVGELFEEVFNVVENALKKPMRKESATVVGECLRLLVLLHALSKEGKCQKGLLNLFLEAVIMVVSASSDDSSQEVLEIRSTAVRLVSHIAQMPSSAIHFKDVLLAMPVTQRQQLQEIIRASVAVDQKPMQTKAVASPLIIKLPQQTEHTKRDDPQVSEFTSSSKHSEKDEMEEEDDWDSFQSFSAATDTAAEADANSQGNRQNPEEQKSVDHPSLADENDFDDNDDFQEFSSSLPRVNDKEIYDSKFPEGGKENIGDEHDFSAAQVSESISKLSDDHLIESDGSDHKAFEANTTRSTLGNFSEDDEKETKETHKSGDHLEGSDISDDTVLEANIRCSTDDSSSDNSEKSPNKTLKSDHHLDGTDDSVHEVSEAKTRTSTNDSSSEDGQKKSDVAQNSSCVELHPEEVGDDEREILSRQEVVVVDDLQEFSEAQTLDAESDKGTTKQDLIESRSSSSCSEENAGELT</sequence>
<feature type="compositionally biased region" description="Basic and acidic residues" evidence="1">
    <location>
        <begin position="1349"/>
        <end position="1361"/>
    </location>
</feature>
<keyword evidence="3" id="KW-1185">Reference proteome</keyword>
<feature type="compositionally biased region" description="Low complexity" evidence="1">
    <location>
        <begin position="1331"/>
        <end position="1341"/>
    </location>
</feature>
<feature type="compositionally biased region" description="Basic and acidic residues" evidence="1">
    <location>
        <begin position="1383"/>
        <end position="1407"/>
    </location>
</feature>
<evidence type="ECO:0008006" key="4">
    <source>
        <dbReference type="Google" id="ProtNLM"/>
    </source>
</evidence>
<feature type="compositionally biased region" description="Basic and acidic residues" evidence="1">
    <location>
        <begin position="1419"/>
        <end position="1435"/>
    </location>
</feature>
<proteinExistence type="predicted"/>
<protein>
    <recommendedName>
        <fullName evidence="4">HEAT repeat-containing protein</fullName>
    </recommendedName>
</protein>
<dbReference type="STRING" id="3469.A0A4Y7KS75"/>
<evidence type="ECO:0000313" key="2">
    <source>
        <dbReference type="EMBL" id="RZC74819.1"/>
    </source>
</evidence>
<evidence type="ECO:0000256" key="1">
    <source>
        <dbReference type="SAM" id="MobiDB-lite"/>
    </source>
</evidence>
<dbReference type="PANTHER" id="PTHR46975">
    <property type="entry name" value="PROTEIN SWEETIE"/>
    <property type="match status" value="1"/>
</dbReference>
<feature type="compositionally biased region" description="Low complexity" evidence="1">
    <location>
        <begin position="1597"/>
        <end position="1606"/>
    </location>
</feature>
<dbReference type="SUPFAM" id="SSF48371">
    <property type="entry name" value="ARM repeat"/>
    <property type="match status" value="1"/>
</dbReference>
<accession>A0A4Y7KS75</accession>
<feature type="compositionally biased region" description="Polar residues" evidence="1">
    <location>
        <begin position="1481"/>
        <end position="1490"/>
    </location>
</feature>
<name>A0A4Y7KS75_PAPSO</name>
<feature type="compositionally biased region" description="Basic and acidic residues" evidence="1">
    <location>
        <begin position="1584"/>
        <end position="1596"/>
    </location>
</feature>